<feature type="compositionally biased region" description="Polar residues" evidence="1">
    <location>
        <begin position="18"/>
        <end position="30"/>
    </location>
</feature>
<reference evidence="2" key="1">
    <citation type="submission" date="2020-06" db="EMBL/GenBank/DDBJ databases">
        <title>WGS assembly of Ceratodon purpureus strain R40.</title>
        <authorList>
            <person name="Carey S.B."/>
            <person name="Jenkins J."/>
            <person name="Shu S."/>
            <person name="Lovell J.T."/>
            <person name="Sreedasyam A."/>
            <person name="Maumus F."/>
            <person name="Tiley G.P."/>
            <person name="Fernandez-Pozo N."/>
            <person name="Barry K."/>
            <person name="Chen C."/>
            <person name="Wang M."/>
            <person name="Lipzen A."/>
            <person name="Daum C."/>
            <person name="Saski C.A."/>
            <person name="Payton A.C."/>
            <person name="Mcbreen J.C."/>
            <person name="Conrad R.E."/>
            <person name="Kollar L.M."/>
            <person name="Olsson S."/>
            <person name="Huttunen S."/>
            <person name="Landis J.B."/>
            <person name="Wickett N.J."/>
            <person name="Johnson M.G."/>
            <person name="Rensing S.A."/>
            <person name="Grimwood J."/>
            <person name="Schmutz J."/>
            <person name="Mcdaniel S.F."/>
        </authorList>
    </citation>
    <scope>NUCLEOTIDE SEQUENCE</scope>
    <source>
        <strain evidence="2">R40</strain>
    </source>
</reference>
<dbReference type="EMBL" id="CM026426">
    <property type="protein sequence ID" value="KAG0572133.1"/>
    <property type="molecule type" value="Genomic_DNA"/>
</dbReference>
<gene>
    <name evidence="2" type="ORF">KC19_VG071300</name>
</gene>
<evidence type="ECO:0000313" key="3">
    <source>
        <dbReference type="Proteomes" id="UP000822688"/>
    </source>
</evidence>
<dbReference type="Proteomes" id="UP000822688">
    <property type="component" value="Chromosome V"/>
</dbReference>
<proteinExistence type="predicted"/>
<protein>
    <submittedName>
        <fullName evidence="2">Uncharacterized protein</fullName>
    </submittedName>
</protein>
<feature type="region of interest" description="Disordered" evidence="1">
    <location>
        <begin position="131"/>
        <end position="151"/>
    </location>
</feature>
<feature type="compositionally biased region" description="Basic residues" evidence="1">
    <location>
        <begin position="142"/>
        <end position="151"/>
    </location>
</feature>
<name>A0A8T0HN88_CERPU</name>
<sequence length="179" mass="19569">MDWMVADPVKPVKKQQSWKKNSSHINQEASKGTDAHLGCCGLPDLNELFVVEVSPTSPVKTVRKRATKKTPTVCSMTESVTQSHTVTSVRKKRGLAKKKTASSADLPDNSKGNGEVLDVEIKNGDVAMSVAGDLTTDPASGKKARKRGPRKKALLDVPLQCLRDRTFPTRCLNRFLEVI</sequence>
<dbReference type="AlphaFoldDB" id="A0A8T0HN88"/>
<feature type="region of interest" description="Disordered" evidence="1">
    <location>
        <begin position="1"/>
        <end position="33"/>
    </location>
</feature>
<organism evidence="2 3">
    <name type="scientific">Ceratodon purpureus</name>
    <name type="common">Fire moss</name>
    <name type="synonym">Dicranum purpureum</name>
    <dbReference type="NCBI Taxonomy" id="3225"/>
    <lineage>
        <taxon>Eukaryota</taxon>
        <taxon>Viridiplantae</taxon>
        <taxon>Streptophyta</taxon>
        <taxon>Embryophyta</taxon>
        <taxon>Bryophyta</taxon>
        <taxon>Bryophytina</taxon>
        <taxon>Bryopsida</taxon>
        <taxon>Dicranidae</taxon>
        <taxon>Pseudoditrichales</taxon>
        <taxon>Ditrichaceae</taxon>
        <taxon>Ceratodon</taxon>
    </lineage>
</organism>
<feature type="compositionally biased region" description="Basic residues" evidence="1">
    <location>
        <begin position="89"/>
        <end position="100"/>
    </location>
</feature>
<comment type="caution">
    <text evidence="2">The sequence shown here is derived from an EMBL/GenBank/DDBJ whole genome shotgun (WGS) entry which is preliminary data.</text>
</comment>
<feature type="compositionally biased region" description="Polar residues" evidence="1">
    <location>
        <begin position="75"/>
        <end position="88"/>
    </location>
</feature>
<accession>A0A8T0HN88</accession>
<feature type="region of interest" description="Disordered" evidence="1">
    <location>
        <begin position="75"/>
        <end position="115"/>
    </location>
</feature>
<evidence type="ECO:0000256" key="1">
    <source>
        <dbReference type="SAM" id="MobiDB-lite"/>
    </source>
</evidence>
<keyword evidence="3" id="KW-1185">Reference proteome</keyword>
<evidence type="ECO:0000313" key="2">
    <source>
        <dbReference type="EMBL" id="KAG0572133.1"/>
    </source>
</evidence>